<comment type="subcellular location">
    <subcellularLocation>
        <location evidence="1">Cell membrane</location>
    </subcellularLocation>
</comment>
<evidence type="ECO:0000256" key="4">
    <source>
        <dbReference type="ARBA" id="ARBA00022617"/>
    </source>
</evidence>
<accession>A0A382PVN7</accession>
<dbReference type="InterPro" id="IPR036909">
    <property type="entry name" value="Cyt_c-like_dom_sf"/>
</dbReference>
<dbReference type="InterPro" id="IPR009056">
    <property type="entry name" value="Cyt_c-like_dom"/>
</dbReference>
<name>A0A382PVN7_9ZZZZ</name>
<keyword evidence="5" id="KW-0479">Metal-binding</keyword>
<evidence type="ECO:0000256" key="6">
    <source>
        <dbReference type="ARBA" id="ARBA00022982"/>
    </source>
</evidence>
<protein>
    <recommendedName>
        <fullName evidence="9">Cytochrome c domain-containing protein</fullName>
    </recommendedName>
</protein>
<dbReference type="FunFam" id="1.10.760.10:FF:000026">
    <property type="entry name" value="Cytochrome C, membrane-bound"/>
    <property type="match status" value="1"/>
</dbReference>
<dbReference type="GO" id="GO:0005886">
    <property type="term" value="C:plasma membrane"/>
    <property type="evidence" value="ECO:0007669"/>
    <property type="project" value="UniProtKB-SubCell"/>
</dbReference>
<reference evidence="10" key="1">
    <citation type="submission" date="2018-05" db="EMBL/GenBank/DDBJ databases">
        <authorList>
            <person name="Lanie J.A."/>
            <person name="Ng W.-L."/>
            <person name="Kazmierczak K.M."/>
            <person name="Andrzejewski T.M."/>
            <person name="Davidsen T.M."/>
            <person name="Wayne K.J."/>
            <person name="Tettelin H."/>
            <person name="Glass J.I."/>
            <person name="Rusch D."/>
            <person name="Podicherti R."/>
            <person name="Tsui H.-C.T."/>
            <person name="Winkler M.E."/>
        </authorList>
    </citation>
    <scope>NUCLEOTIDE SEQUENCE</scope>
</reference>
<feature type="domain" description="Cytochrome c" evidence="9">
    <location>
        <begin position="78"/>
        <end position="178"/>
    </location>
</feature>
<keyword evidence="7" id="KW-0408">Iron</keyword>
<organism evidence="10">
    <name type="scientific">marine metagenome</name>
    <dbReference type="NCBI Taxonomy" id="408172"/>
    <lineage>
        <taxon>unclassified sequences</taxon>
        <taxon>metagenomes</taxon>
        <taxon>ecological metagenomes</taxon>
    </lineage>
</organism>
<keyword evidence="6" id="KW-0249">Electron transport</keyword>
<evidence type="ECO:0000256" key="2">
    <source>
        <dbReference type="ARBA" id="ARBA00022448"/>
    </source>
</evidence>
<evidence type="ECO:0000256" key="8">
    <source>
        <dbReference type="ARBA" id="ARBA00023136"/>
    </source>
</evidence>
<dbReference type="EMBL" id="UINC01109829">
    <property type="protein sequence ID" value="SVC76917.1"/>
    <property type="molecule type" value="Genomic_DNA"/>
</dbReference>
<keyword evidence="8" id="KW-0472">Membrane</keyword>
<evidence type="ECO:0000256" key="3">
    <source>
        <dbReference type="ARBA" id="ARBA00022475"/>
    </source>
</evidence>
<dbReference type="GO" id="GO:0020037">
    <property type="term" value="F:heme binding"/>
    <property type="evidence" value="ECO:0007669"/>
    <property type="project" value="InterPro"/>
</dbReference>
<dbReference type="GO" id="GO:0046872">
    <property type="term" value="F:metal ion binding"/>
    <property type="evidence" value="ECO:0007669"/>
    <property type="project" value="UniProtKB-KW"/>
</dbReference>
<dbReference type="AlphaFoldDB" id="A0A382PVN7"/>
<dbReference type="Pfam" id="PF00034">
    <property type="entry name" value="Cytochrom_C"/>
    <property type="match status" value="1"/>
</dbReference>
<keyword evidence="3" id="KW-1003">Cell membrane</keyword>
<evidence type="ECO:0000256" key="1">
    <source>
        <dbReference type="ARBA" id="ARBA00004236"/>
    </source>
</evidence>
<dbReference type="PRINTS" id="PR00604">
    <property type="entry name" value="CYTCHRMECIAB"/>
</dbReference>
<evidence type="ECO:0000259" key="9">
    <source>
        <dbReference type="PROSITE" id="PS51007"/>
    </source>
</evidence>
<dbReference type="SUPFAM" id="SSF46626">
    <property type="entry name" value="Cytochrome c"/>
    <property type="match status" value="1"/>
</dbReference>
<gene>
    <name evidence="10" type="ORF">METZ01_LOCUS329771</name>
</gene>
<dbReference type="PROSITE" id="PS51007">
    <property type="entry name" value="CYTC"/>
    <property type="match status" value="1"/>
</dbReference>
<dbReference type="Gene3D" id="1.10.760.10">
    <property type="entry name" value="Cytochrome c-like domain"/>
    <property type="match status" value="1"/>
</dbReference>
<evidence type="ECO:0000256" key="5">
    <source>
        <dbReference type="ARBA" id="ARBA00022723"/>
    </source>
</evidence>
<sequence>MSPFELNKIAGAILFAGLAAMISWIISANVYHVDSAHGSAAYALPVTEQAEHANSVAEAEAAEKMVASVSIDQLLAVANATRGEKIFKKCGACHTTDQGGKNKVGPNLWNIVGRSVAAIESFNYSNAMASRGGSWSIAALNEFLANPKGNVPGTKMSFAGVKKDRDRANVLLFLQGLSD</sequence>
<proteinExistence type="predicted"/>
<dbReference type="PANTHER" id="PTHR11961">
    <property type="entry name" value="CYTOCHROME C"/>
    <property type="match status" value="1"/>
</dbReference>
<dbReference type="GO" id="GO:0009055">
    <property type="term" value="F:electron transfer activity"/>
    <property type="evidence" value="ECO:0007669"/>
    <property type="project" value="InterPro"/>
</dbReference>
<evidence type="ECO:0000313" key="10">
    <source>
        <dbReference type="EMBL" id="SVC76917.1"/>
    </source>
</evidence>
<keyword evidence="4" id="KW-0349">Heme</keyword>
<keyword evidence="2" id="KW-0813">Transport</keyword>
<dbReference type="InterPro" id="IPR002327">
    <property type="entry name" value="Cyt_c_1A/1B"/>
</dbReference>
<evidence type="ECO:0000256" key="7">
    <source>
        <dbReference type="ARBA" id="ARBA00023004"/>
    </source>
</evidence>